<dbReference type="SUPFAM" id="SSF56349">
    <property type="entry name" value="DNA breaking-rejoining enzymes"/>
    <property type="match status" value="1"/>
</dbReference>
<dbReference type="GO" id="GO:0015074">
    <property type="term" value="P:DNA integration"/>
    <property type="evidence" value="ECO:0007669"/>
    <property type="project" value="UniProtKB-KW"/>
</dbReference>
<dbReference type="GO" id="GO:0006310">
    <property type="term" value="P:DNA recombination"/>
    <property type="evidence" value="ECO:0007669"/>
    <property type="project" value="UniProtKB-KW"/>
</dbReference>
<gene>
    <name evidence="6" type="ORF">DOW48_20975</name>
</gene>
<dbReference type="PANTHER" id="PTHR30629">
    <property type="entry name" value="PROPHAGE INTEGRASE"/>
    <property type="match status" value="1"/>
</dbReference>
<dbReference type="Gene3D" id="1.10.150.130">
    <property type="match status" value="1"/>
</dbReference>
<dbReference type="GO" id="GO:0003677">
    <property type="term" value="F:DNA binding"/>
    <property type="evidence" value="ECO:0007669"/>
    <property type="project" value="UniProtKB-KW"/>
</dbReference>
<name>A0A5H9Q9Z4_SALET</name>
<comment type="similarity">
    <text evidence="1">Belongs to the 'phage' integrase family.</text>
</comment>
<evidence type="ECO:0000256" key="3">
    <source>
        <dbReference type="ARBA" id="ARBA00023125"/>
    </source>
</evidence>
<feature type="domain" description="Tyr recombinase" evidence="5">
    <location>
        <begin position="201"/>
        <end position="377"/>
    </location>
</feature>
<dbReference type="PROSITE" id="PS51898">
    <property type="entry name" value="TYR_RECOMBINASE"/>
    <property type="match status" value="1"/>
</dbReference>
<dbReference type="InterPro" id="IPR013762">
    <property type="entry name" value="Integrase-like_cat_sf"/>
</dbReference>
<dbReference type="InterPro" id="IPR050808">
    <property type="entry name" value="Phage_Integrase"/>
</dbReference>
<dbReference type="Pfam" id="PF13356">
    <property type="entry name" value="Arm-DNA-bind_3"/>
    <property type="match status" value="1"/>
</dbReference>
<evidence type="ECO:0000259" key="5">
    <source>
        <dbReference type="PROSITE" id="PS51898"/>
    </source>
</evidence>
<dbReference type="AlphaFoldDB" id="A0A5H9Q9Z4"/>
<dbReference type="InterPro" id="IPR038488">
    <property type="entry name" value="Integrase_DNA-bd_sf"/>
</dbReference>
<organism evidence="6">
    <name type="scientific">Salmonella enterica subsp. enterica serovar Nima</name>
    <dbReference type="NCBI Taxonomy" id="940233"/>
    <lineage>
        <taxon>Bacteria</taxon>
        <taxon>Pseudomonadati</taxon>
        <taxon>Pseudomonadota</taxon>
        <taxon>Gammaproteobacteria</taxon>
        <taxon>Enterobacterales</taxon>
        <taxon>Enterobacteriaceae</taxon>
        <taxon>Salmonella</taxon>
    </lineage>
</organism>
<dbReference type="EMBL" id="AAHFHJ010000035">
    <property type="protein sequence ID" value="EBV4571437.1"/>
    <property type="molecule type" value="Genomic_DNA"/>
</dbReference>
<dbReference type="Gene3D" id="3.30.160.390">
    <property type="entry name" value="Integrase, DNA-binding domain"/>
    <property type="match status" value="1"/>
</dbReference>
<accession>A0A5H9Q9Z4</accession>
<dbReference type="InterPro" id="IPR053876">
    <property type="entry name" value="Phage_int_M"/>
</dbReference>
<dbReference type="PANTHER" id="PTHR30629:SF2">
    <property type="entry name" value="PROPHAGE INTEGRASE INTS-RELATED"/>
    <property type="match status" value="1"/>
</dbReference>
<evidence type="ECO:0000313" key="6">
    <source>
        <dbReference type="EMBL" id="EBV4571437.1"/>
    </source>
</evidence>
<evidence type="ECO:0000256" key="1">
    <source>
        <dbReference type="ARBA" id="ARBA00008857"/>
    </source>
</evidence>
<reference evidence="6" key="1">
    <citation type="submission" date="2018-06" db="EMBL/GenBank/DDBJ databases">
        <authorList>
            <person name="Ashton P.M."/>
            <person name="Dallman T."/>
            <person name="Nair S."/>
            <person name="De Pinna E."/>
            <person name="Peters T."/>
            <person name="Grant K."/>
        </authorList>
    </citation>
    <scope>NUCLEOTIDE SEQUENCE</scope>
    <source>
        <strain evidence="6">45256</strain>
    </source>
</reference>
<keyword evidence="2" id="KW-0229">DNA integration</keyword>
<dbReference type="InterPro" id="IPR011010">
    <property type="entry name" value="DNA_brk_join_enz"/>
</dbReference>
<dbReference type="Pfam" id="PF22022">
    <property type="entry name" value="Phage_int_M"/>
    <property type="match status" value="1"/>
</dbReference>
<sequence length="397" mass="45395">MLTVKQIDAAKPAEKSYRLADSGGLFLFVPPSGKKVWRMRYRFDGKEKTLVIGPYPQISLTEARAKQSDAKMKLLAGVDPSEQKQAIKKKEKEELADTFGDIFREWHAHKSKVWSKGYSDEMMSMFTDDILPIIGHLKMDDVEPMVLLKVIRLFEDRGAMERADKARRRCGEVFSYAIVTGRAKYNPAPDLVGAMKGYRKNNYPFLPMHRIHEFQRALNGYGGWVIGKIAAQVLHYTAMRTVELRSLVWSGIDFENRLITVDPEVMKGRKLHVVPMSEQVTALFKFLQQITGQYELCFPGRNDRKKPISENAVLGVIRSIGYEGQTCGHGFRHQFSTVLNEKHWNSDAIEMQLAHVSGGTRSVYNHAAYLATRREMMQFWADWLDEKVEQPTLLCLG</sequence>
<proteinExistence type="inferred from homology"/>
<comment type="caution">
    <text evidence="6">The sequence shown here is derived from an EMBL/GenBank/DDBJ whole genome shotgun (WGS) entry which is preliminary data.</text>
</comment>
<dbReference type="InterPro" id="IPR002104">
    <property type="entry name" value="Integrase_catalytic"/>
</dbReference>
<dbReference type="Gene3D" id="1.10.443.10">
    <property type="entry name" value="Intergrase catalytic core"/>
    <property type="match status" value="1"/>
</dbReference>
<dbReference type="Pfam" id="PF00589">
    <property type="entry name" value="Phage_integrase"/>
    <property type="match status" value="1"/>
</dbReference>
<keyword evidence="4" id="KW-0233">DNA recombination</keyword>
<protein>
    <submittedName>
        <fullName evidence="6">Integrase</fullName>
    </submittedName>
</protein>
<evidence type="ECO:0000256" key="4">
    <source>
        <dbReference type="ARBA" id="ARBA00023172"/>
    </source>
</evidence>
<evidence type="ECO:0000256" key="2">
    <source>
        <dbReference type="ARBA" id="ARBA00022908"/>
    </source>
</evidence>
<keyword evidence="3" id="KW-0238">DNA-binding</keyword>
<dbReference type="InterPro" id="IPR010998">
    <property type="entry name" value="Integrase_recombinase_N"/>
</dbReference>
<dbReference type="InterPro" id="IPR025166">
    <property type="entry name" value="Integrase_DNA_bind_dom"/>
</dbReference>
<dbReference type="CDD" id="cd00801">
    <property type="entry name" value="INT_P4_C"/>
    <property type="match status" value="1"/>
</dbReference>